<dbReference type="RefSeq" id="WP_274324743.1">
    <property type="nucleotide sequence ID" value="NZ_CP118158.1"/>
</dbReference>
<sequence>MKWRCAWCDKPHDRNDPPCDNCGHHKFEKAVVPVAPDDPDHEREPVWVCPECGRVHQKNSPPCSRCGNARLERRVPDESDYDDELSGTSYVDLLSARYVAGLAVAAVAGTVLILGLLGVITLPGTGGDVPGSAESVNGVDLAETETAFVAELNDRRADAGFAEYERHENLDDAARVANQRWVREQAGEGSGSDGERALGELDGACGGNVTAFRSYAVVPDDVRATAFESPEALGTVLVDAYENEVGGFFETPKGRIGVDVHAGPDDRVSVTVIAC</sequence>
<protein>
    <recommendedName>
        <fullName evidence="4">Zinc-ribbon domain-containing protein</fullName>
    </recommendedName>
</protein>
<keyword evidence="1" id="KW-0812">Transmembrane</keyword>
<reference evidence="2 3" key="1">
    <citation type="journal article" date="2019" name="Int. J. Syst. Evol. Microbiol.">
        <title>The Global Catalogue of Microorganisms (GCM) 10K type strain sequencing project: providing services to taxonomists for standard genome sequencing and annotation.</title>
        <authorList>
            <consortium name="The Broad Institute Genomics Platform"/>
            <consortium name="The Broad Institute Genome Sequencing Center for Infectious Disease"/>
            <person name="Wu L."/>
            <person name="Ma J."/>
        </authorList>
    </citation>
    <scope>NUCLEOTIDE SEQUENCE [LARGE SCALE GENOMIC DNA]</scope>
    <source>
        <strain evidence="2 3">XZYJT29</strain>
    </source>
</reference>
<accession>A0ABD5Y090</accession>
<keyword evidence="1" id="KW-0472">Membrane</keyword>
<keyword evidence="3" id="KW-1185">Reference proteome</keyword>
<organism evidence="2 3">
    <name type="scientific">Halosimplex aquaticum</name>
    <dbReference type="NCBI Taxonomy" id="3026162"/>
    <lineage>
        <taxon>Archaea</taxon>
        <taxon>Methanobacteriati</taxon>
        <taxon>Methanobacteriota</taxon>
        <taxon>Stenosarchaea group</taxon>
        <taxon>Halobacteria</taxon>
        <taxon>Halobacteriales</taxon>
        <taxon>Haloarculaceae</taxon>
        <taxon>Halosimplex</taxon>
    </lineage>
</organism>
<dbReference type="AlphaFoldDB" id="A0ABD5Y090"/>
<gene>
    <name evidence="2" type="ORF">ACFQMA_04745</name>
</gene>
<evidence type="ECO:0008006" key="4">
    <source>
        <dbReference type="Google" id="ProtNLM"/>
    </source>
</evidence>
<name>A0ABD5Y090_9EURY</name>
<evidence type="ECO:0000313" key="2">
    <source>
        <dbReference type="EMBL" id="MFC7139145.1"/>
    </source>
</evidence>
<evidence type="ECO:0000313" key="3">
    <source>
        <dbReference type="Proteomes" id="UP001596432"/>
    </source>
</evidence>
<dbReference type="GeneID" id="78819396"/>
<keyword evidence="1" id="KW-1133">Transmembrane helix</keyword>
<proteinExistence type="predicted"/>
<comment type="caution">
    <text evidence="2">The sequence shown here is derived from an EMBL/GenBank/DDBJ whole genome shotgun (WGS) entry which is preliminary data.</text>
</comment>
<feature type="transmembrane region" description="Helical" evidence="1">
    <location>
        <begin position="98"/>
        <end position="120"/>
    </location>
</feature>
<dbReference type="Proteomes" id="UP001596432">
    <property type="component" value="Unassembled WGS sequence"/>
</dbReference>
<dbReference type="EMBL" id="JBHTAS010000001">
    <property type="protein sequence ID" value="MFC7139145.1"/>
    <property type="molecule type" value="Genomic_DNA"/>
</dbReference>
<evidence type="ECO:0000256" key="1">
    <source>
        <dbReference type="SAM" id="Phobius"/>
    </source>
</evidence>